<dbReference type="InterPro" id="IPR011330">
    <property type="entry name" value="Glyco_hydro/deAcase_b/a-brl"/>
</dbReference>
<evidence type="ECO:0000259" key="3">
    <source>
        <dbReference type="Pfam" id="PF03065"/>
    </source>
</evidence>
<protein>
    <recommendedName>
        <fullName evidence="3">Glycoside hydrolase family 57 N-terminal domain-containing protein</fullName>
    </recommendedName>
</protein>
<evidence type="ECO:0000256" key="1">
    <source>
        <dbReference type="ARBA" id="ARBA00006821"/>
    </source>
</evidence>
<sequence>MKISLLLHFHQPPTQFNEVTHSITSDCYLPIFNTLYHIPSAKLSVNITASLLEQLQAFSEGREVIRLIHLLCERGQIELTGTGAYHPLLPKIPDEEARRQILLQEYLVGKIVFDNSSSYRKKIGFFPPELAVNPELIDLLSGEYYEWVMVDESAMLFGTEPGIYRNPDGLSIVVRDDTLSGAVAFGKVKSANDLFDLLNLSRRRYFALAMDGETFGHHLKFGIILLEDFFSDPRLDFCTISEVVKEEKAGKSGKISESTWGTTEDDLKAGINYPRWDIPKNKLHRLQWELTALVLQESVKIPESLLNPSKSLDSKLTHEETRCLNARLLLDKALHSDQYWWASANPCWHPDMVRRGAEMLKGVIFALPNASEKSKNRAEEIFEKLLKLGKEKFGDKAIFA</sequence>
<evidence type="ECO:0000313" key="5">
    <source>
        <dbReference type="Proteomes" id="UP000231098"/>
    </source>
</evidence>
<comment type="similarity">
    <text evidence="1">Belongs to the glycosyl hydrolase 57 family.</text>
</comment>
<dbReference type="PANTHER" id="PTHR36306:SF1">
    <property type="entry name" value="ALPHA-AMYLASE-RELATED"/>
    <property type="match status" value="1"/>
</dbReference>
<feature type="domain" description="Glycoside hydrolase family 57 N-terminal" evidence="3">
    <location>
        <begin position="20"/>
        <end position="248"/>
    </location>
</feature>
<proteinExistence type="inferred from homology"/>
<dbReference type="Gene3D" id="3.20.110.20">
    <property type="match status" value="1"/>
</dbReference>
<dbReference type="AlphaFoldDB" id="A0A2H0X8S3"/>
<dbReference type="GO" id="GO:0003824">
    <property type="term" value="F:catalytic activity"/>
    <property type="evidence" value="ECO:0007669"/>
    <property type="project" value="InterPro"/>
</dbReference>
<dbReference type="InterPro" id="IPR052046">
    <property type="entry name" value="GH57_Enzymes"/>
</dbReference>
<dbReference type="EMBL" id="PEYV01000058">
    <property type="protein sequence ID" value="PIS21304.1"/>
    <property type="molecule type" value="Genomic_DNA"/>
</dbReference>
<evidence type="ECO:0000313" key="4">
    <source>
        <dbReference type="EMBL" id="PIS21304.1"/>
    </source>
</evidence>
<dbReference type="PANTHER" id="PTHR36306">
    <property type="entry name" value="ALPHA-AMYLASE-RELATED-RELATED"/>
    <property type="match status" value="1"/>
</dbReference>
<dbReference type="SUPFAM" id="SSF88713">
    <property type="entry name" value="Glycoside hydrolase/deacetylase"/>
    <property type="match status" value="1"/>
</dbReference>
<name>A0A2H0X8S3_UNCKA</name>
<evidence type="ECO:0000256" key="2">
    <source>
        <dbReference type="ARBA" id="ARBA00023277"/>
    </source>
</evidence>
<accession>A0A2H0X8S3</accession>
<organism evidence="4 5">
    <name type="scientific">candidate division WWE3 bacterium CG08_land_8_20_14_0_20_41_15</name>
    <dbReference type="NCBI Taxonomy" id="1975086"/>
    <lineage>
        <taxon>Bacteria</taxon>
        <taxon>Katanobacteria</taxon>
    </lineage>
</organism>
<dbReference type="GO" id="GO:0005975">
    <property type="term" value="P:carbohydrate metabolic process"/>
    <property type="evidence" value="ECO:0007669"/>
    <property type="project" value="InterPro"/>
</dbReference>
<reference evidence="5" key="1">
    <citation type="submission" date="2017-09" db="EMBL/GenBank/DDBJ databases">
        <title>Depth-based differentiation of microbial function through sediment-hosted aquifers and enrichment of novel symbionts in the deep terrestrial subsurface.</title>
        <authorList>
            <person name="Probst A.J."/>
            <person name="Ladd B."/>
            <person name="Jarett J.K."/>
            <person name="Geller-Mcgrath D.E."/>
            <person name="Sieber C.M.K."/>
            <person name="Emerson J.B."/>
            <person name="Anantharaman K."/>
            <person name="Thomas B.C."/>
            <person name="Malmstrom R."/>
            <person name="Stieglmeier M."/>
            <person name="Klingl A."/>
            <person name="Woyke T."/>
            <person name="Ryan C.M."/>
            <person name="Banfield J.F."/>
        </authorList>
    </citation>
    <scope>NUCLEOTIDE SEQUENCE [LARGE SCALE GENOMIC DNA]</scope>
</reference>
<gene>
    <name evidence="4" type="ORF">COT51_03440</name>
</gene>
<dbReference type="Pfam" id="PF03065">
    <property type="entry name" value="Glyco_hydro_57"/>
    <property type="match status" value="1"/>
</dbReference>
<dbReference type="Proteomes" id="UP000231098">
    <property type="component" value="Unassembled WGS sequence"/>
</dbReference>
<comment type="caution">
    <text evidence="4">The sequence shown here is derived from an EMBL/GenBank/DDBJ whole genome shotgun (WGS) entry which is preliminary data.</text>
</comment>
<keyword evidence="2" id="KW-0119">Carbohydrate metabolism</keyword>
<dbReference type="InterPro" id="IPR004300">
    <property type="entry name" value="Glyco_hydro_57_N"/>
</dbReference>